<gene>
    <name evidence="2" type="ORF">Tci_878405</name>
</gene>
<dbReference type="AlphaFoldDB" id="A0A699TBX4"/>
<accession>A0A699TBX4</accession>
<keyword evidence="2" id="KW-0808">Transferase</keyword>
<name>A0A699TBX4_TANCI</name>
<comment type="caution">
    <text evidence="2">The sequence shown here is derived from an EMBL/GenBank/DDBJ whole genome shotgun (WGS) entry which is preliminary data.</text>
</comment>
<dbReference type="GO" id="GO:0003964">
    <property type="term" value="F:RNA-directed DNA polymerase activity"/>
    <property type="evidence" value="ECO:0007669"/>
    <property type="project" value="UniProtKB-KW"/>
</dbReference>
<feature type="non-terminal residue" evidence="2">
    <location>
        <position position="1"/>
    </location>
</feature>
<feature type="region of interest" description="Disordered" evidence="1">
    <location>
        <begin position="1"/>
        <end position="21"/>
    </location>
</feature>
<keyword evidence="2" id="KW-0548">Nucleotidyltransferase</keyword>
<proteinExistence type="predicted"/>
<dbReference type="EMBL" id="BKCJ011224997">
    <property type="protein sequence ID" value="GFD06436.1"/>
    <property type="molecule type" value="Genomic_DNA"/>
</dbReference>
<keyword evidence="2" id="KW-0695">RNA-directed DNA polymerase</keyword>
<protein>
    <submittedName>
        <fullName evidence="2">Reverse transcriptase domain-containing protein</fullName>
    </submittedName>
</protein>
<evidence type="ECO:0000313" key="2">
    <source>
        <dbReference type="EMBL" id="GFD06436.1"/>
    </source>
</evidence>
<evidence type="ECO:0000256" key="1">
    <source>
        <dbReference type="SAM" id="MobiDB-lite"/>
    </source>
</evidence>
<sequence>LPGDFVYRSNEASNAKDSEKLGPKWEGPCEVVEALGRGTYKLRNESEDILPRTWNVKD</sequence>
<reference evidence="2" key="1">
    <citation type="journal article" date="2019" name="Sci. Rep.">
        <title>Draft genome of Tanacetum cinerariifolium, the natural source of mosquito coil.</title>
        <authorList>
            <person name="Yamashiro T."/>
            <person name="Shiraishi A."/>
            <person name="Satake H."/>
            <person name="Nakayama K."/>
        </authorList>
    </citation>
    <scope>NUCLEOTIDE SEQUENCE</scope>
</reference>
<organism evidence="2">
    <name type="scientific">Tanacetum cinerariifolium</name>
    <name type="common">Dalmatian daisy</name>
    <name type="synonym">Chrysanthemum cinerariifolium</name>
    <dbReference type="NCBI Taxonomy" id="118510"/>
    <lineage>
        <taxon>Eukaryota</taxon>
        <taxon>Viridiplantae</taxon>
        <taxon>Streptophyta</taxon>
        <taxon>Embryophyta</taxon>
        <taxon>Tracheophyta</taxon>
        <taxon>Spermatophyta</taxon>
        <taxon>Magnoliopsida</taxon>
        <taxon>eudicotyledons</taxon>
        <taxon>Gunneridae</taxon>
        <taxon>Pentapetalae</taxon>
        <taxon>asterids</taxon>
        <taxon>campanulids</taxon>
        <taxon>Asterales</taxon>
        <taxon>Asteraceae</taxon>
        <taxon>Asteroideae</taxon>
        <taxon>Anthemideae</taxon>
        <taxon>Anthemidinae</taxon>
        <taxon>Tanacetum</taxon>
    </lineage>
</organism>